<dbReference type="Proteomes" id="UP000593571">
    <property type="component" value="Unassembled WGS sequence"/>
</dbReference>
<feature type="region of interest" description="Disordered" evidence="1">
    <location>
        <begin position="280"/>
        <end position="326"/>
    </location>
</feature>
<dbReference type="EMBL" id="JACASE010000019">
    <property type="protein sequence ID" value="KAF6394725.1"/>
    <property type="molecule type" value="Genomic_DNA"/>
</dbReference>
<organism evidence="2 3">
    <name type="scientific">Rousettus aegyptiacus</name>
    <name type="common">Egyptian fruit bat</name>
    <name type="synonym">Pteropus aegyptiacus</name>
    <dbReference type="NCBI Taxonomy" id="9407"/>
    <lineage>
        <taxon>Eukaryota</taxon>
        <taxon>Metazoa</taxon>
        <taxon>Chordata</taxon>
        <taxon>Craniata</taxon>
        <taxon>Vertebrata</taxon>
        <taxon>Euteleostomi</taxon>
        <taxon>Mammalia</taxon>
        <taxon>Eutheria</taxon>
        <taxon>Laurasiatheria</taxon>
        <taxon>Chiroptera</taxon>
        <taxon>Yinpterochiroptera</taxon>
        <taxon>Pteropodoidea</taxon>
        <taxon>Pteropodidae</taxon>
        <taxon>Rousettinae</taxon>
        <taxon>Rousettus</taxon>
    </lineage>
</organism>
<accession>A0A7J8B8C3</accession>
<dbReference type="AlphaFoldDB" id="A0A7J8B8C3"/>
<evidence type="ECO:0000313" key="2">
    <source>
        <dbReference type="EMBL" id="KAF6394725.1"/>
    </source>
</evidence>
<keyword evidence="3" id="KW-1185">Reference proteome</keyword>
<name>A0A7J8B8C3_ROUAE</name>
<reference evidence="2 3" key="1">
    <citation type="journal article" date="2020" name="Nature">
        <title>Six reference-quality genomes reveal evolution of bat adaptations.</title>
        <authorList>
            <person name="Jebb D."/>
            <person name="Huang Z."/>
            <person name="Pippel M."/>
            <person name="Hughes G.M."/>
            <person name="Lavrichenko K."/>
            <person name="Devanna P."/>
            <person name="Winkler S."/>
            <person name="Jermiin L.S."/>
            <person name="Skirmuntt E.C."/>
            <person name="Katzourakis A."/>
            <person name="Burkitt-Gray L."/>
            <person name="Ray D.A."/>
            <person name="Sullivan K.A.M."/>
            <person name="Roscito J.G."/>
            <person name="Kirilenko B.M."/>
            <person name="Davalos L.M."/>
            <person name="Corthals A.P."/>
            <person name="Power M.L."/>
            <person name="Jones G."/>
            <person name="Ransome R.D."/>
            <person name="Dechmann D.K.N."/>
            <person name="Locatelli A.G."/>
            <person name="Puechmaille S.J."/>
            <person name="Fedrigo O."/>
            <person name="Jarvis E.D."/>
            <person name="Hiller M."/>
            <person name="Vernes S.C."/>
            <person name="Myers E.W."/>
            <person name="Teeling E.C."/>
        </authorList>
    </citation>
    <scope>NUCLEOTIDE SEQUENCE [LARGE SCALE GENOMIC DNA]</scope>
    <source>
        <strain evidence="2">MRouAeg1</strain>
        <tissue evidence="2">Muscle</tissue>
    </source>
</reference>
<gene>
    <name evidence="2" type="ORF">HJG63_010050</name>
</gene>
<proteinExistence type="predicted"/>
<comment type="caution">
    <text evidence="2">The sequence shown here is derived from an EMBL/GenBank/DDBJ whole genome shotgun (WGS) entry which is preliminary data.</text>
</comment>
<evidence type="ECO:0000313" key="3">
    <source>
        <dbReference type="Proteomes" id="UP000593571"/>
    </source>
</evidence>
<sequence>MSPPTDVTSLGAFVYPGCCKQRGPCLSSLLLFGGDTPQPTRATDTPISSAYWDPKATEVTWGPRASSAPARAPFRSLRLLATVGLPWGCVPQHEAPGWLLWSRLRMPIALPASLPKKCIPCAHLFSVKETGARVCPRPRPWGGGGGRVTHLSGGMLVPWARQKIRPSRLQARRPASPAGTRSCRRLLESREQACGWTDAPVRARTRRRFGRVRHHHASWTPPGRTAATSTIARGPRFRNHGADFCTRSWRGNPNRPMAASLLAFFFLFFSRRDPIQILPDNELKQPRRPKQNKPTAKALLLPGAEPRTRFYPNTLGPRGPRTRRRV</sequence>
<evidence type="ECO:0000256" key="1">
    <source>
        <dbReference type="SAM" id="MobiDB-lite"/>
    </source>
</evidence>
<protein>
    <submittedName>
        <fullName evidence="2">Uncharacterized protein</fullName>
    </submittedName>
</protein>